<name>A0A3L8SA89_CHLGU</name>
<dbReference type="AlphaFoldDB" id="A0A3L8SA89"/>
<dbReference type="Proteomes" id="UP000276834">
    <property type="component" value="Unassembled WGS sequence"/>
</dbReference>
<dbReference type="OrthoDB" id="9044749at2759"/>
<organism evidence="2 3">
    <name type="scientific">Chloebia gouldiae</name>
    <name type="common">Gouldian finch</name>
    <name type="synonym">Erythrura gouldiae</name>
    <dbReference type="NCBI Taxonomy" id="44316"/>
    <lineage>
        <taxon>Eukaryota</taxon>
        <taxon>Metazoa</taxon>
        <taxon>Chordata</taxon>
        <taxon>Craniata</taxon>
        <taxon>Vertebrata</taxon>
        <taxon>Euteleostomi</taxon>
        <taxon>Archelosauria</taxon>
        <taxon>Archosauria</taxon>
        <taxon>Dinosauria</taxon>
        <taxon>Saurischia</taxon>
        <taxon>Theropoda</taxon>
        <taxon>Coelurosauria</taxon>
        <taxon>Aves</taxon>
        <taxon>Neognathae</taxon>
        <taxon>Neoaves</taxon>
        <taxon>Telluraves</taxon>
        <taxon>Australaves</taxon>
        <taxon>Passeriformes</taxon>
        <taxon>Passeroidea</taxon>
        <taxon>Passeridae</taxon>
        <taxon>Chloebia</taxon>
    </lineage>
</organism>
<evidence type="ECO:0000313" key="2">
    <source>
        <dbReference type="EMBL" id="RLV99226.1"/>
    </source>
</evidence>
<gene>
    <name evidence="2" type="ORF">DV515_00009963</name>
</gene>
<accession>A0A3L8SA89</accession>
<evidence type="ECO:0000256" key="1">
    <source>
        <dbReference type="SAM" id="MobiDB-lite"/>
    </source>
</evidence>
<reference evidence="2 3" key="1">
    <citation type="journal article" date="2018" name="Proc. R. Soc. B">
        <title>A non-coding region near Follistatin controls head colour polymorphism in the Gouldian finch.</title>
        <authorList>
            <person name="Toomey M.B."/>
            <person name="Marques C.I."/>
            <person name="Andrade P."/>
            <person name="Araujo P.M."/>
            <person name="Sabatino S."/>
            <person name="Gazda M.A."/>
            <person name="Afonso S."/>
            <person name="Lopes R.J."/>
            <person name="Corbo J.C."/>
            <person name="Carneiro M."/>
        </authorList>
    </citation>
    <scope>NUCLEOTIDE SEQUENCE [LARGE SCALE GENOMIC DNA]</scope>
    <source>
        <strain evidence="2">Red01</strain>
        <tissue evidence="2">Muscle</tissue>
    </source>
</reference>
<evidence type="ECO:0000313" key="3">
    <source>
        <dbReference type="Proteomes" id="UP000276834"/>
    </source>
</evidence>
<protein>
    <submittedName>
        <fullName evidence="2">Uncharacterized protein</fullName>
    </submittedName>
</protein>
<comment type="caution">
    <text evidence="2">The sequence shown here is derived from an EMBL/GenBank/DDBJ whole genome shotgun (WGS) entry which is preliminary data.</text>
</comment>
<feature type="compositionally biased region" description="Basic and acidic residues" evidence="1">
    <location>
        <begin position="132"/>
        <end position="141"/>
    </location>
</feature>
<keyword evidence="3" id="KW-1185">Reference proteome</keyword>
<feature type="compositionally biased region" description="Gly residues" evidence="1">
    <location>
        <begin position="51"/>
        <end position="60"/>
    </location>
</feature>
<proteinExistence type="predicted"/>
<feature type="region of interest" description="Disordered" evidence="1">
    <location>
        <begin position="1"/>
        <end position="76"/>
    </location>
</feature>
<dbReference type="EMBL" id="QUSF01000033">
    <property type="protein sequence ID" value="RLV99226.1"/>
    <property type="molecule type" value="Genomic_DNA"/>
</dbReference>
<sequence length="151" mass="15774">MLVPKTPAGAGRTVRRAAKAASPVPKQADPSVHQHPESRGLRAALSALGPAGEGAGGGREAAGTEPPAPGGSSILGSEDLREPFLSLLLVLTEIDFSLDLQNCSFLDESWLLPVRARRSWEPSFCHLALPEKSNEGDKEGFGGEGLPRTLG</sequence>
<feature type="region of interest" description="Disordered" evidence="1">
    <location>
        <begin position="131"/>
        <end position="151"/>
    </location>
</feature>